<dbReference type="PATRIC" id="fig|1195763.3.peg.4235"/>
<dbReference type="Proteomes" id="UP000036097">
    <property type="component" value="Unassembled WGS sequence"/>
</dbReference>
<evidence type="ECO:0000256" key="1">
    <source>
        <dbReference type="SAM" id="SignalP"/>
    </source>
</evidence>
<keyword evidence="4" id="KW-1185">Reference proteome</keyword>
<dbReference type="Gene3D" id="3.30.160.670">
    <property type="match status" value="1"/>
</dbReference>
<evidence type="ECO:0000313" key="3">
    <source>
        <dbReference type="EMBL" id="KLV03367.1"/>
    </source>
</evidence>
<dbReference type="RefSeq" id="WP_047880636.1">
    <property type="nucleotide sequence ID" value="NZ_LDOT01000034.1"/>
</dbReference>
<organism evidence="3 4">
    <name type="scientific">Photobacterium aquae</name>
    <dbReference type="NCBI Taxonomy" id="1195763"/>
    <lineage>
        <taxon>Bacteria</taxon>
        <taxon>Pseudomonadati</taxon>
        <taxon>Pseudomonadota</taxon>
        <taxon>Gammaproteobacteria</taxon>
        <taxon>Vibrionales</taxon>
        <taxon>Vibrionaceae</taxon>
        <taxon>Photobacterium</taxon>
    </lineage>
</organism>
<dbReference type="Pfam" id="PF13590">
    <property type="entry name" value="DUF4136"/>
    <property type="match status" value="1"/>
</dbReference>
<dbReference type="STRING" id="1195763.ABT56_19785"/>
<evidence type="ECO:0000259" key="2">
    <source>
        <dbReference type="Pfam" id="PF13590"/>
    </source>
</evidence>
<dbReference type="OrthoDB" id="329837at2"/>
<feature type="chain" id="PRO_5005253779" description="DUF4136 domain-containing protein" evidence="1">
    <location>
        <begin position="20"/>
        <end position="173"/>
    </location>
</feature>
<keyword evidence="1" id="KW-0732">Signal</keyword>
<feature type="signal peptide" evidence="1">
    <location>
        <begin position="1"/>
        <end position="19"/>
    </location>
</feature>
<gene>
    <name evidence="3" type="ORF">ABT56_19785</name>
</gene>
<dbReference type="AlphaFoldDB" id="A0A0J1JMK9"/>
<feature type="domain" description="DUF4136" evidence="2">
    <location>
        <begin position="22"/>
        <end position="172"/>
    </location>
</feature>
<evidence type="ECO:0000313" key="4">
    <source>
        <dbReference type="Proteomes" id="UP000036097"/>
    </source>
</evidence>
<sequence length="173" mass="19534">MIRSLFLTTTMMLLLGACSSDVSTDYNTAVNYSQFKTYQFSAGVNHATTTLDGKRMEDAIAVALYQKGMEPAANNADVTVTHSIIEQSDYRSYGTSIGFGYGYRNFAFGYSPPTDYREYRYGKLVVEMIDNSNNQVVWRAVSKRKLSETLSPSARIDFINTQINEMFKQYPPL</sequence>
<dbReference type="InterPro" id="IPR025411">
    <property type="entry name" value="DUF4136"/>
</dbReference>
<protein>
    <recommendedName>
        <fullName evidence="2">DUF4136 domain-containing protein</fullName>
    </recommendedName>
</protein>
<reference evidence="3 4" key="1">
    <citation type="submission" date="2015-05" db="EMBL/GenBank/DDBJ databases">
        <title>Photobacterium galathea sp. nov.</title>
        <authorList>
            <person name="Machado H."/>
            <person name="Gram L."/>
        </authorList>
    </citation>
    <scope>NUCLEOTIDE SEQUENCE [LARGE SCALE GENOMIC DNA]</scope>
    <source>
        <strain evidence="3 4">CGMCC 1.12159</strain>
    </source>
</reference>
<name>A0A0J1JMK9_9GAMM</name>
<comment type="caution">
    <text evidence="3">The sequence shown here is derived from an EMBL/GenBank/DDBJ whole genome shotgun (WGS) entry which is preliminary data.</text>
</comment>
<accession>A0A0J1JMK9</accession>
<proteinExistence type="predicted"/>
<dbReference type="EMBL" id="LDOT01000034">
    <property type="protein sequence ID" value="KLV03367.1"/>
    <property type="molecule type" value="Genomic_DNA"/>
</dbReference>
<dbReference type="PROSITE" id="PS51257">
    <property type="entry name" value="PROKAR_LIPOPROTEIN"/>
    <property type="match status" value="1"/>
</dbReference>